<sequence>MLGVTLIPVAERNSWQDYFTAEQQKISQLDQQLQVAEDQLNHAVNQLFGLTQPEVDRL</sequence>
<feature type="coiled-coil region" evidence="1">
    <location>
        <begin position="19"/>
        <end position="46"/>
    </location>
</feature>
<keyword evidence="3" id="KW-1185">Reference proteome</keyword>
<evidence type="ECO:0000313" key="2">
    <source>
        <dbReference type="EMBL" id="SFX76783.1"/>
    </source>
</evidence>
<dbReference type="EMBL" id="FPJW01000013">
    <property type="protein sequence ID" value="SFX76783.1"/>
    <property type="molecule type" value="Genomic_DNA"/>
</dbReference>
<dbReference type="AlphaFoldDB" id="A0A1K1ZRN0"/>
<accession>A0A1K1ZRN0</accession>
<proteinExistence type="predicted"/>
<dbReference type="Proteomes" id="UP000182350">
    <property type="component" value="Unassembled WGS sequence"/>
</dbReference>
<organism evidence="2 3">
    <name type="scientific">Marinospirillum alkaliphilum DSM 21637</name>
    <dbReference type="NCBI Taxonomy" id="1122209"/>
    <lineage>
        <taxon>Bacteria</taxon>
        <taxon>Pseudomonadati</taxon>
        <taxon>Pseudomonadota</taxon>
        <taxon>Gammaproteobacteria</taxon>
        <taxon>Oceanospirillales</taxon>
        <taxon>Oceanospirillaceae</taxon>
        <taxon>Marinospirillum</taxon>
    </lineage>
</organism>
<evidence type="ECO:0000313" key="3">
    <source>
        <dbReference type="Proteomes" id="UP000182350"/>
    </source>
</evidence>
<name>A0A1K1ZRN0_9GAMM</name>
<gene>
    <name evidence="2" type="ORF">SAMN02745752_02810</name>
</gene>
<evidence type="ECO:0000256" key="1">
    <source>
        <dbReference type="SAM" id="Coils"/>
    </source>
</evidence>
<dbReference type="STRING" id="1122209.SAMN02745752_02810"/>
<keyword evidence="1" id="KW-0175">Coiled coil</keyword>
<reference evidence="2 3" key="1">
    <citation type="submission" date="2016-11" db="EMBL/GenBank/DDBJ databases">
        <authorList>
            <person name="Jaros S."/>
            <person name="Januszkiewicz K."/>
            <person name="Wedrychowicz H."/>
        </authorList>
    </citation>
    <scope>NUCLEOTIDE SEQUENCE [LARGE SCALE GENOMIC DNA]</scope>
    <source>
        <strain evidence="2 3">DSM 21637</strain>
    </source>
</reference>
<protein>
    <submittedName>
        <fullName evidence="2">Uncharacterized protein</fullName>
    </submittedName>
</protein>